<dbReference type="Gene3D" id="3.30.70.330">
    <property type="match status" value="3"/>
</dbReference>
<dbReference type="GO" id="GO:0000380">
    <property type="term" value="P:alternative mRNA splicing, via spliceosome"/>
    <property type="evidence" value="ECO:0007669"/>
    <property type="project" value="TreeGrafter"/>
</dbReference>
<dbReference type="InterPro" id="IPR051974">
    <property type="entry name" value="PUF60_regulator"/>
</dbReference>
<gene>
    <name evidence="3" type="primary">hfp</name>
    <name evidence="3" type="ORF">NGRA_0632</name>
</gene>
<dbReference type="AlphaFoldDB" id="A0A9P6H366"/>
<accession>A0A9P6H366</accession>
<dbReference type="OrthoDB" id="5411533at2759"/>
<comment type="caution">
    <text evidence="3">The sequence shown here is derived from an EMBL/GenBank/DDBJ whole genome shotgun (WGS) entry which is preliminary data.</text>
</comment>
<dbReference type="InterPro" id="IPR012677">
    <property type="entry name" value="Nucleotide-bd_a/b_plait_sf"/>
</dbReference>
<name>A0A9P6H366_9MICR</name>
<dbReference type="CDD" id="cd00590">
    <property type="entry name" value="RRM_SF"/>
    <property type="match status" value="1"/>
</dbReference>
<evidence type="ECO:0000259" key="2">
    <source>
        <dbReference type="PROSITE" id="PS50102"/>
    </source>
</evidence>
<dbReference type="GO" id="GO:0000381">
    <property type="term" value="P:regulation of alternative mRNA splicing, via spliceosome"/>
    <property type="evidence" value="ECO:0007669"/>
    <property type="project" value="TreeGrafter"/>
</dbReference>
<evidence type="ECO:0000313" key="3">
    <source>
        <dbReference type="EMBL" id="KAF9764361.1"/>
    </source>
</evidence>
<dbReference type="PANTHER" id="PTHR47330">
    <property type="entry name" value="POLY(U)-BINDING-SPLICING FACTOR PUF60-B-RELATED"/>
    <property type="match status" value="1"/>
</dbReference>
<dbReference type="GO" id="GO:0071013">
    <property type="term" value="C:catalytic step 2 spliceosome"/>
    <property type="evidence" value="ECO:0007669"/>
    <property type="project" value="TreeGrafter"/>
</dbReference>
<feature type="domain" description="RRM" evidence="2">
    <location>
        <begin position="136"/>
        <end position="205"/>
    </location>
</feature>
<dbReference type="EMBL" id="SBJO01000026">
    <property type="protein sequence ID" value="KAF9764361.1"/>
    <property type="molecule type" value="Genomic_DNA"/>
</dbReference>
<evidence type="ECO:0000256" key="1">
    <source>
        <dbReference type="PROSITE-ProRule" id="PRU00176"/>
    </source>
</evidence>
<dbReference type="PROSITE" id="PS50102">
    <property type="entry name" value="RRM"/>
    <property type="match status" value="2"/>
</dbReference>
<reference evidence="3 4" key="1">
    <citation type="journal article" date="2020" name="Genome Biol. Evol.">
        <title>Comparative genomics of strictly vertically transmitted, feminizing microsporidia endosymbionts of amphipod crustaceans.</title>
        <authorList>
            <person name="Cormier A."/>
            <person name="Chebbi M.A."/>
            <person name="Giraud I."/>
            <person name="Wattier R."/>
            <person name="Teixeira M."/>
            <person name="Gilbert C."/>
            <person name="Rigaud T."/>
            <person name="Cordaux R."/>
        </authorList>
    </citation>
    <scope>NUCLEOTIDE SEQUENCE [LARGE SCALE GENOMIC DNA]</scope>
    <source>
        <strain evidence="3 4">Ou3-Ou53</strain>
    </source>
</reference>
<evidence type="ECO:0000313" key="4">
    <source>
        <dbReference type="Proteomes" id="UP000740883"/>
    </source>
</evidence>
<dbReference type="SMART" id="SM00360">
    <property type="entry name" value="RRM"/>
    <property type="match status" value="3"/>
</dbReference>
<dbReference type="Proteomes" id="UP000740883">
    <property type="component" value="Unassembled WGS sequence"/>
</dbReference>
<dbReference type="PANTHER" id="PTHR47330:SF1">
    <property type="entry name" value="POLY(U)-BINDING-SPLICING FACTOR PUF60"/>
    <property type="match status" value="1"/>
</dbReference>
<dbReference type="InterPro" id="IPR000504">
    <property type="entry name" value="RRM_dom"/>
</dbReference>
<keyword evidence="4" id="KW-1185">Reference proteome</keyword>
<protein>
    <submittedName>
        <fullName evidence="3">Poly(U)-binding-splicing factor half pint</fullName>
    </submittedName>
</protein>
<sequence length="320" mass="38127">MIQKRKIPDRILELAKIKMKEAEVLHVSYTKVLNYQRWTINEDTQKDIRINSDFFEQLNKIYIGNVKNVSRDITKLLEQFGNFTYKFIRSKECMFVDFDNPNAAYLCIRELKGLKIGRTPSYPSEIPEQYKHPDKSILYLSNIHQDVSEEILIDLFPEVEYVRMSYNGNFKHNGYCYIKFRNNKVVPQILRFYSNLTLYNQRVYMCNLVVKMDLPIFKTPNLPDEVYKIKKAIDNKIFKKGKILILRNLLDLEDYDEDFKNEMKRELSKHGIIENLEFTSNEEIIVRCVYKTETECKQAHKHLNGRFFGGRRINAEIIET</sequence>
<organism evidence="3 4">
    <name type="scientific">Nosema granulosis</name>
    <dbReference type="NCBI Taxonomy" id="83296"/>
    <lineage>
        <taxon>Eukaryota</taxon>
        <taxon>Fungi</taxon>
        <taxon>Fungi incertae sedis</taxon>
        <taxon>Microsporidia</taxon>
        <taxon>Nosematidae</taxon>
        <taxon>Nosema</taxon>
    </lineage>
</organism>
<dbReference type="GO" id="GO:0006376">
    <property type="term" value="P:mRNA splice site recognition"/>
    <property type="evidence" value="ECO:0007669"/>
    <property type="project" value="TreeGrafter"/>
</dbReference>
<dbReference type="InterPro" id="IPR035979">
    <property type="entry name" value="RBD_domain_sf"/>
</dbReference>
<dbReference type="SUPFAM" id="SSF54928">
    <property type="entry name" value="RNA-binding domain, RBD"/>
    <property type="match status" value="2"/>
</dbReference>
<dbReference type="GO" id="GO:0071011">
    <property type="term" value="C:precatalytic spliceosome"/>
    <property type="evidence" value="ECO:0007669"/>
    <property type="project" value="TreeGrafter"/>
</dbReference>
<keyword evidence="1" id="KW-0694">RNA-binding</keyword>
<feature type="domain" description="RRM" evidence="2">
    <location>
        <begin position="59"/>
        <end position="118"/>
    </location>
</feature>
<dbReference type="GO" id="GO:0003723">
    <property type="term" value="F:RNA binding"/>
    <property type="evidence" value="ECO:0007669"/>
    <property type="project" value="UniProtKB-UniRule"/>
</dbReference>
<proteinExistence type="predicted"/>